<sequence>MDSLSSPVEMFFFPFVGGGHQIPMIDMARMFAAHGAKSTIVATPNHALYFQESILRDQQSGRRIFIETLALLDNTDLSNTDMTASALTDTSMLQEPLTKLLLRRRPDCIVHDMFHHWAVGAIDNLELDIARIVFNGNGCFASCIRYNVTKFRPHETVDSKYEPFVVPDLPDRIELTPSQLPAPAFQFVEENMLKATDNCYGVAVNSFYELEPAYVEQSKKGYKAWIVGPVSLYNRSIADKTEHGKKAAIDEQSILSWLHSKQPNSVLYISFGSVGRLAPEQIVEIAYGLQASNQPFIWVVGNVFKGEGTWFPSGFEEKMKESEQGLIINGWAPQLLILEHGSIGGFVTHCGWNSVLEGLSCGVPMITWPMFADQFYNEKLVTDVLKVGVKVGSLDWLTWNMEGQRTVGRDKVEAAVKRLMGGGEESVEMRNNARVVGEMAKKAVGEGGSSYKDAIGLINELEDRRKRTRSDV</sequence>
<dbReference type="InterPro" id="IPR035595">
    <property type="entry name" value="UDP_glycos_trans_CS"/>
</dbReference>
<keyword evidence="3 4" id="KW-0808">Transferase</keyword>
<dbReference type="EMBL" id="JBBPBM010000036">
    <property type="protein sequence ID" value="KAK8529869.1"/>
    <property type="molecule type" value="Genomic_DNA"/>
</dbReference>
<evidence type="ECO:0000313" key="7">
    <source>
        <dbReference type="Proteomes" id="UP001472677"/>
    </source>
</evidence>
<organism evidence="6 7">
    <name type="scientific">Hibiscus sabdariffa</name>
    <name type="common">roselle</name>
    <dbReference type="NCBI Taxonomy" id="183260"/>
    <lineage>
        <taxon>Eukaryota</taxon>
        <taxon>Viridiplantae</taxon>
        <taxon>Streptophyta</taxon>
        <taxon>Embryophyta</taxon>
        <taxon>Tracheophyta</taxon>
        <taxon>Spermatophyta</taxon>
        <taxon>Magnoliopsida</taxon>
        <taxon>eudicotyledons</taxon>
        <taxon>Gunneridae</taxon>
        <taxon>Pentapetalae</taxon>
        <taxon>rosids</taxon>
        <taxon>malvids</taxon>
        <taxon>Malvales</taxon>
        <taxon>Malvaceae</taxon>
        <taxon>Malvoideae</taxon>
        <taxon>Hibiscus</taxon>
    </lineage>
</organism>
<evidence type="ECO:0000256" key="4">
    <source>
        <dbReference type="RuleBase" id="RU003718"/>
    </source>
</evidence>
<dbReference type="SUPFAM" id="SSF53756">
    <property type="entry name" value="UDP-Glycosyltransferase/glycogen phosphorylase"/>
    <property type="match status" value="1"/>
</dbReference>
<dbReference type="PANTHER" id="PTHR48047">
    <property type="entry name" value="GLYCOSYLTRANSFERASE"/>
    <property type="match status" value="1"/>
</dbReference>
<protein>
    <recommendedName>
        <fullName evidence="5">Glycosyltransferase</fullName>
        <ecNumber evidence="5">2.4.1.-</ecNumber>
    </recommendedName>
</protein>
<proteinExistence type="inferred from homology"/>
<reference evidence="6 7" key="1">
    <citation type="journal article" date="2024" name="G3 (Bethesda)">
        <title>Genome assembly of Hibiscus sabdariffa L. provides insights into metabolisms of medicinal natural products.</title>
        <authorList>
            <person name="Kim T."/>
        </authorList>
    </citation>
    <scope>NUCLEOTIDE SEQUENCE [LARGE SCALE GENOMIC DNA]</scope>
    <source>
        <strain evidence="6">TK-2024</strain>
        <tissue evidence="6">Old leaves</tissue>
    </source>
</reference>
<evidence type="ECO:0000313" key="6">
    <source>
        <dbReference type="EMBL" id="KAK8529869.1"/>
    </source>
</evidence>
<dbReference type="Pfam" id="PF00201">
    <property type="entry name" value="UDPGT"/>
    <property type="match status" value="1"/>
</dbReference>
<dbReference type="InterPro" id="IPR002213">
    <property type="entry name" value="UDP_glucos_trans"/>
</dbReference>
<keyword evidence="7" id="KW-1185">Reference proteome</keyword>
<dbReference type="Proteomes" id="UP001472677">
    <property type="component" value="Unassembled WGS sequence"/>
</dbReference>
<dbReference type="Gene3D" id="3.40.50.2000">
    <property type="entry name" value="Glycogen Phosphorylase B"/>
    <property type="match status" value="2"/>
</dbReference>
<comment type="caution">
    <text evidence="6">The sequence shown here is derived from an EMBL/GenBank/DDBJ whole genome shotgun (WGS) entry which is preliminary data.</text>
</comment>
<dbReference type="PROSITE" id="PS00375">
    <property type="entry name" value="UDPGT"/>
    <property type="match status" value="1"/>
</dbReference>
<keyword evidence="2 4" id="KW-0328">Glycosyltransferase</keyword>
<dbReference type="EC" id="2.4.1.-" evidence="5"/>
<accession>A0ABR2D5X0</accession>
<dbReference type="PANTHER" id="PTHR48047:SF81">
    <property type="entry name" value="GLYCOSYLTRANSFERASE"/>
    <property type="match status" value="1"/>
</dbReference>
<evidence type="ECO:0000256" key="1">
    <source>
        <dbReference type="ARBA" id="ARBA00009995"/>
    </source>
</evidence>
<name>A0ABR2D5X0_9ROSI</name>
<evidence type="ECO:0000256" key="3">
    <source>
        <dbReference type="ARBA" id="ARBA00022679"/>
    </source>
</evidence>
<comment type="similarity">
    <text evidence="1 4">Belongs to the UDP-glycosyltransferase family.</text>
</comment>
<gene>
    <name evidence="6" type="ORF">V6N12_060635</name>
</gene>
<dbReference type="CDD" id="cd03784">
    <property type="entry name" value="GT1_Gtf-like"/>
    <property type="match status" value="1"/>
</dbReference>
<evidence type="ECO:0000256" key="2">
    <source>
        <dbReference type="ARBA" id="ARBA00022676"/>
    </source>
</evidence>
<evidence type="ECO:0000256" key="5">
    <source>
        <dbReference type="RuleBase" id="RU362057"/>
    </source>
</evidence>